<comment type="caution">
    <text evidence="2">The sequence shown here is derived from an EMBL/GenBank/DDBJ whole genome shotgun (WGS) entry which is preliminary data.</text>
</comment>
<evidence type="ECO:0000313" key="2">
    <source>
        <dbReference type="EMBL" id="KAB8760578.1"/>
    </source>
</evidence>
<organism evidence="2 3">
    <name type="scientific">Carpinus fangiana</name>
    <dbReference type="NCBI Taxonomy" id="176857"/>
    <lineage>
        <taxon>Eukaryota</taxon>
        <taxon>Viridiplantae</taxon>
        <taxon>Streptophyta</taxon>
        <taxon>Embryophyta</taxon>
        <taxon>Tracheophyta</taxon>
        <taxon>Spermatophyta</taxon>
        <taxon>Magnoliopsida</taxon>
        <taxon>eudicotyledons</taxon>
        <taxon>Gunneridae</taxon>
        <taxon>Pentapetalae</taxon>
        <taxon>rosids</taxon>
        <taxon>fabids</taxon>
        <taxon>Fagales</taxon>
        <taxon>Betulaceae</taxon>
        <taxon>Carpinus</taxon>
    </lineage>
</organism>
<gene>
    <name evidence="2" type="ORF">FH972_026570</name>
</gene>
<dbReference type="EMBL" id="VIBQ01000100">
    <property type="protein sequence ID" value="KAB8760578.1"/>
    <property type="molecule type" value="Genomic_DNA"/>
</dbReference>
<dbReference type="AlphaFoldDB" id="A0A5N6L6W5"/>
<feature type="compositionally biased region" description="Basic and acidic residues" evidence="1">
    <location>
        <begin position="36"/>
        <end position="61"/>
    </location>
</feature>
<proteinExistence type="predicted"/>
<dbReference type="Proteomes" id="UP000327013">
    <property type="component" value="Unassembled WGS sequence"/>
</dbReference>
<name>A0A5N6L6W5_9ROSI</name>
<feature type="region of interest" description="Disordered" evidence="1">
    <location>
        <begin position="27"/>
        <end position="61"/>
    </location>
</feature>
<evidence type="ECO:0000313" key="3">
    <source>
        <dbReference type="Proteomes" id="UP000327013"/>
    </source>
</evidence>
<reference evidence="2 3" key="1">
    <citation type="submission" date="2019-06" db="EMBL/GenBank/DDBJ databases">
        <title>A chromosomal-level reference genome of Carpinus fangiana (Coryloideae, Betulaceae).</title>
        <authorList>
            <person name="Yang X."/>
            <person name="Wang Z."/>
            <person name="Zhang L."/>
            <person name="Hao G."/>
            <person name="Liu J."/>
            <person name="Yang Y."/>
        </authorList>
    </citation>
    <scope>NUCLEOTIDE SEQUENCE [LARGE SCALE GENOMIC DNA]</scope>
    <source>
        <strain evidence="2">Cfa_2016G</strain>
        <tissue evidence="2">Leaf</tissue>
    </source>
</reference>
<sequence>MPDKDSGSSSGGNEVYAIKGSVKELKQMEASGEAAQEARDVENKIRGTPESKKKDKSDEKK</sequence>
<evidence type="ECO:0000256" key="1">
    <source>
        <dbReference type="SAM" id="MobiDB-lite"/>
    </source>
</evidence>
<accession>A0A5N6L6W5</accession>
<keyword evidence="3" id="KW-1185">Reference proteome</keyword>
<protein>
    <submittedName>
        <fullName evidence="2">Uncharacterized protein</fullName>
    </submittedName>
</protein>